<reference evidence="18" key="1">
    <citation type="journal article" date="2017" name="Nat. Microbiol.">
        <title>Global analysis of biosynthetic gene clusters reveals vast potential of secondary metabolite production in Penicillium species.</title>
        <authorList>
            <person name="Nielsen J.C."/>
            <person name="Grijseels S."/>
            <person name="Prigent S."/>
            <person name="Ji B."/>
            <person name="Dainat J."/>
            <person name="Nielsen K.F."/>
            <person name="Frisvad J.C."/>
            <person name="Workman M."/>
            <person name="Nielsen J."/>
        </authorList>
    </citation>
    <scope>NUCLEOTIDE SEQUENCE [LARGE SCALE GENOMIC DNA]</scope>
    <source>
        <strain evidence="18">IBT 31811</strain>
    </source>
</reference>
<evidence type="ECO:0000256" key="11">
    <source>
        <dbReference type="ARBA" id="ARBA00023277"/>
    </source>
</evidence>
<evidence type="ECO:0000259" key="16">
    <source>
        <dbReference type="PROSITE" id="PS51164"/>
    </source>
</evidence>
<comment type="subcellular location">
    <subcellularLocation>
        <location evidence="2 15">Secreted</location>
    </subcellularLocation>
</comment>
<dbReference type="InterPro" id="IPR049892">
    <property type="entry name" value="AA9"/>
</dbReference>
<dbReference type="EC" id="1.14.99.56" evidence="15"/>
<dbReference type="CDD" id="cd21175">
    <property type="entry name" value="LPMO_AA9"/>
    <property type="match status" value="1"/>
</dbReference>
<dbReference type="Pfam" id="PF00734">
    <property type="entry name" value="CBM_1"/>
    <property type="match status" value="1"/>
</dbReference>
<dbReference type="EMBL" id="MDYN01000002">
    <property type="protein sequence ID" value="OQD89611.1"/>
    <property type="molecule type" value="Genomic_DNA"/>
</dbReference>
<feature type="domain" description="CBM1" evidence="16">
    <location>
        <begin position="367"/>
        <end position="403"/>
    </location>
</feature>
<dbReference type="GO" id="GO:0008810">
    <property type="term" value="F:cellulase activity"/>
    <property type="evidence" value="ECO:0007669"/>
    <property type="project" value="UniProtKB-UniRule"/>
</dbReference>
<dbReference type="SUPFAM" id="SSF57180">
    <property type="entry name" value="Cellulose-binding domain"/>
    <property type="match status" value="1"/>
</dbReference>
<keyword evidence="3 15" id="KW-0964">Secreted</keyword>
<dbReference type="PANTHER" id="PTHR33353:SF36">
    <property type="entry name" value="ENDO-BETA-1,4-GLUCANASE D"/>
    <property type="match status" value="1"/>
</dbReference>
<comment type="function">
    <text evidence="15">Lytic polysaccharide monooxygenase (LMPO) that depolymerizes crystalline and amorphous polysaccharides via the oxidation of scissile alpha- or beta-(1-4)-glycosidic bonds, yielding C1 and/or C4 oxidation products. Catalysis by LPMOs requires the reduction of the active-site copper from Cu(II) to Cu(I) by a reducing agent and H(2)O(2) or O(2) as a cosubstrate.</text>
</comment>
<dbReference type="Pfam" id="PF03443">
    <property type="entry name" value="AA9"/>
    <property type="match status" value="1"/>
</dbReference>
<comment type="similarity">
    <text evidence="13">Belongs to the polysaccharide monooxygenase AA9 family.</text>
</comment>
<accession>A0A1V6QK87</accession>
<keyword evidence="18" id="KW-1185">Reference proteome</keyword>
<evidence type="ECO:0000256" key="10">
    <source>
        <dbReference type="ARBA" id="ARBA00023157"/>
    </source>
</evidence>
<dbReference type="InterPro" id="IPR035971">
    <property type="entry name" value="CBD_sf"/>
</dbReference>
<evidence type="ECO:0000256" key="13">
    <source>
        <dbReference type="ARBA" id="ARBA00044502"/>
    </source>
</evidence>
<sequence length="407" mass="41478">MPKAPVMSTSFKSGFGTAPFTTAMYKTLLAPTLFSALVAGHGHITNIVINGVSFGGWDINSYPYTDSPPTVVAWGTPNTANGFISPDQYTTSDIICHLNATNAKGHAVVAAGDKVFLQWTDWPKTHHGPVIDYLANCGSAGCETADKTSLEFFKIDGVGLVDDTTVPGIWGDDQLIAQGSSWMVEIPPTIAPGYYVLRHELIALHSAGEQGGAQSYPQCFNLQVTGSGTDDPAGVLGTELYSPIDAGILVNIYASLSTYVVPGPTLYSGAVSITQTTSAITATGTPITGLGTAATATSAQTTAAGSAVTASSATTVKSTTVAPTGTSTTTAAPKTTAPTAVAPTTVASTMSTTMRASTTTATAGSSATQSVYGQCGGNNWSGATACNIQATCSSMNPYYSQCVPTAA</sequence>
<keyword evidence="8" id="KW-0186">Copper</keyword>
<evidence type="ECO:0000256" key="4">
    <source>
        <dbReference type="ARBA" id="ARBA00022723"/>
    </source>
</evidence>
<protein>
    <recommendedName>
        <fullName evidence="15">AA9 family lytic polysaccharide monooxygenase</fullName>
        <ecNumber evidence="15">1.14.99.56</ecNumber>
    </recommendedName>
    <alternativeName>
        <fullName evidence="15">Endo-beta-1,4-glucanase</fullName>
    </alternativeName>
    <alternativeName>
        <fullName evidence="15">Glycosyl hydrolase 61 family protein</fullName>
    </alternativeName>
</protein>
<evidence type="ECO:0000313" key="18">
    <source>
        <dbReference type="Proteomes" id="UP000191672"/>
    </source>
</evidence>
<dbReference type="GO" id="GO:0005576">
    <property type="term" value="C:extracellular region"/>
    <property type="evidence" value="ECO:0007669"/>
    <property type="project" value="UniProtKB-SubCell"/>
</dbReference>
<dbReference type="PANTHER" id="PTHR33353">
    <property type="entry name" value="PUTATIVE (AFU_ORTHOLOGUE AFUA_1G12560)-RELATED"/>
    <property type="match status" value="1"/>
</dbReference>
<evidence type="ECO:0000313" key="17">
    <source>
        <dbReference type="EMBL" id="OQD89611.1"/>
    </source>
</evidence>
<keyword evidence="7" id="KW-0560">Oxidoreductase</keyword>
<dbReference type="Proteomes" id="UP000191672">
    <property type="component" value="Unassembled WGS sequence"/>
</dbReference>
<organism evidence="17 18">
    <name type="scientific">Penicillium antarcticum</name>
    <dbReference type="NCBI Taxonomy" id="416450"/>
    <lineage>
        <taxon>Eukaryota</taxon>
        <taxon>Fungi</taxon>
        <taxon>Dikarya</taxon>
        <taxon>Ascomycota</taxon>
        <taxon>Pezizomycotina</taxon>
        <taxon>Eurotiomycetes</taxon>
        <taxon>Eurotiomycetidae</taxon>
        <taxon>Eurotiales</taxon>
        <taxon>Aspergillaceae</taxon>
        <taxon>Penicillium</taxon>
    </lineage>
</organism>
<evidence type="ECO:0000256" key="12">
    <source>
        <dbReference type="ARBA" id="ARBA00023326"/>
    </source>
</evidence>
<keyword evidence="9" id="KW-0503">Monooxygenase</keyword>
<keyword evidence="6 15" id="KW-0136">Cellulose degradation</keyword>
<evidence type="ECO:0000256" key="1">
    <source>
        <dbReference type="ARBA" id="ARBA00001973"/>
    </source>
</evidence>
<comment type="domain">
    <text evidence="15">Has a modular structure: an endo-beta-1,4-glucanase catalytic module at the N-terminus, a linker rich in serines and threonines, and a C-terminal carbohydrate-binding module (CBM).</text>
</comment>
<dbReference type="STRING" id="416450.A0A1V6QK87"/>
<evidence type="ECO:0000256" key="5">
    <source>
        <dbReference type="ARBA" id="ARBA00022729"/>
    </source>
</evidence>
<evidence type="ECO:0000256" key="9">
    <source>
        <dbReference type="ARBA" id="ARBA00023033"/>
    </source>
</evidence>
<dbReference type="PROSITE" id="PS51164">
    <property type="entry name" value="CBM1_2"/>
    <property type="match status" value="1"/>
</dbReference>
<dbReference type="Gene3D" id="2.70.50.70">
    <property type="match status" value="1"/>
</dbReference>
<dbReference type="GO" id="GO:0046872">
    <property type="term" value="F:metal ion binding"/>
    <property type="evidence" value="ECO:0007669"/>
    <property type="project" value="UniProtKB-KW"/>
</dbReference>
<keyword evidence="5" id="KW-0732">Signal</keyword>
<evidence type="ECO:0000256" key="8">
    <source>
        <dbReference type="ARBA" id="ARBA00023008"/>
    </source>
</evidence>
<dbReference type="SMART" id="SM00236">
    <property type="entry name" value="fCBD"/>
    <property type="match status" value="1"/>
</dbReference>
<gene>
    <name evidence="17" type="ORF">PENANT_c002G04329</name>
</gene>
<dbReference type="GO" id="GO:0030245">
    <property type="term" value="P:cellulose catabolic process"/>
    <property type="evidence" value="ECO:0007669"/>
    <property type="project" value="UniProtKB-UniRule"/>
</dbReference>
<keyword evidence="10 15" id="KW-1015">Disulfide bond</keyword>
<evidence type="ECO:0000256" key="14">
    <source>
        <dbReference type="ARBA" id="ARBA00045077"/>
    </source>
</evidence>
<evidence type="ECO:0000256" key="15">
    <source>
        <dbReference type="RuleBase" id="RU368122"/>
    </source>
</evidence>
<evidence type="ECO:0000256" key="3">
    <source>
        <dbReference type="ARBA" id="ARBA00022525"/>
    </source>
</evidence>
<name>A0A1V6QK87_9EURO</name>
<keyword evidence="11 15" id="KW-0119">Carbohydrate metabolism</keyword>
<keyword evidence="4" id="KW-0479">Metal-binding</keyword>
<keyword evidence="12 15" id="KW-0624">Polysaccharide degradation</keyword>
<evidence type="ECO:0000256" key="6">
    <source>
        <dbReference type="ARBA" id="ARBA00023001"/>
    </source>
</evidence>
<dbReference type="InterPro" id="IPR000254">
    <property type="entry name" value="CBD"/>
</dbReference>
<evidence type="ECO:0000256" key="7">
    <source>
        <dbReference type="ARBA" id="ARBA00023002"/>
    </source>
</evidence>
<dbReference type="AlphaFoldDB" id="A0A1V6QK87"/>
<comment type="catalytic activity">
    <reaction evidence="14 15">
        <text>[(1-&gt;4)-beta-D-glucosyl]n+m + reduced acceptor + O2 = 4-dehydro-beta-D-glucosyl-[(1-&gt;4)-beta-D-glucosyl]n-1 + [(1-&gt;4)-beta-D-glucosyl]m + acceptor + H2O.</text>
        <dbReference type="EC" id="1.14.99.56"/>
    </reaction>
</comment>
<comment type="caution">
    <text evidence="17">The sequence shown here is derived from an EMBL/GenBank/DDBJ whole genome shotgun (WGS) entry which is preliminary data.</text>
</comment>
<evidence type="ECO:0000256" key="2">
    <source>
        <dbReference type="ARBA" id="ARBA00004613"/>
    </source>
</evidence>
<dbReference type="GO" id="GO:0030248">
    <property type="term" value="F:cellulose binding"/>
    <property type="evidence" value="ECO:0007669"/>
    <property type="project" value="UniProtKB-UniRule"/>
</dbReference>
<dbReference type="InterPro" id="IPR005103">
    <property type="entry name" value="AA9_LPMO"/>
</dbReference>
<proteinExistence type="inferred from homology"/>
<dbReference type="GO" id="GO:0004497">
    <property type="term" value="F:monooxygenase activity"/>
    <property type="evidence" value="ECO:0007669"/>
    <property type="project" value="UniProtKB-KW"/>
</dbReference>
<comment type="cofactor">
    <cofactor evidence="1">
        <name>Cu(2+)</name>
        <dbReference type="ChEBI" id="CHEBI:29036"/>
    </cofactor>
</comment>
<dbReference type="PROSITE" id="PS00562">
    <property type="entry name" value="CBM1_1"/>
    <property type="match status" value="1"/>
</dbReference>